<feature type="domain" description="HTH marR-type" evidence="4">
    <location>
        <begin position="8"/>
        <end position="144"/>
    </location>
</feature>
<keyword evidence="1" id="KW-0805">Transcription regulation</keyword>
<sequence>MEGNKLVQREMLLEVTTMFGALLKGFSQKWNKLGAEYNLSFPQFKMLHFLNRTGPQKVSQLADTLGLTSAAITGITDRLLAEGYVERERAVKDRRVVFITITEKGTNLLQEITENHEEATQTIFNTLGDEDIKHLKRIFTAMLDNLEK</sequence>
<keyword evidence="2" id="KW-0238">DNA-binding</keyword>
<evidence type="ECO:0000313" key="6">
    <source>
        <dbReference type="Proteomes" id="UP000679992"/>
    </source>
</evidence>
<evidence type="ECO:0000256" key="2">
    <source>
        <dbReference type="ARBA" id="ARBA00023125"/>
    </source>
</evidence>
<dbReference type="SMART" id="SM00347">
    <property type="entry name" value="HTH_MARR"/>
    <property type="match status" value="1"/>
</dbReference>
<dbReference type="Gene3D" id="1.10.10.10">
    <property type="entry name" value="Winged helix-like DNA-binding domain superfamily/Winged helix DNA-binding domain"/>
    <property type="match status" value="1"/>
</dbReference>
<reference evidence="5 6" key="1">
    <citation type="submission" date="2021-03" db="EMBL/GenBank/DDBJ databases">
        <title>Antimicrobial resistance genes in bacteria isolated from Japanese honey, and their potential for conferring macrolide and lincosamide resistance in the American foulbrood pathogen Paenibacillus larvae.</title>
        <authorList>
            <person name="Okamoto M."/>
            <person name="Kumagai M."/>
            <person name="Kanamori H."/>
            <person name="Takamatsu D."/>
        </authorList>
    </citation>
    <scope>NUCLEOTIDE SEQUENCE [LARGE SCALE GENOMIC DNA]</scope>
    <source>
        <strain evidence="5 6">J42TS3</strain>
    </source>
</reference>
<evidence type="ECO:0000256" key="1">
    <source>
        <dbReference type="ARBA" id="ARBA00023015"/>
    </source>
</evidence>
<dbReference type="InterPro" id="IPR039422">
    <property type="entry name" value="MarR/SlyA-like"/>
</dbReference>
<organism evidence="5 6">
    <name type="scientific">Paenibacillus vini</name>
    <dbReference type="NCBI Taxonomy" id="1476024"/>
    <lineage>
        <taxon>Bacteria</taxon>
        <taxon>Bacillati</taxon>
        <taxon>Bacillota</taxon>
        <taxon>Bacilli</taxon>
        <taxon>Bacillales</taxon>
        <taxon>Paenibacillaceae</taxon>
        <taxon>Paenibacillus</taxon>
    </lineage>
</organism>
<evidence type="ECO:0000259" key="4">
    <source>
        <dbReference type="PROSITE" id="PS50995"/>
    </source>
</evidence>
<dbReference type="InterPro" id="IPR036390">
    <property type="entry name" value="WH_DNA-bd_sf"/>
</dbReference>
<keyword evidence="3" id="KW-0804">Transcription</keyword>
<dbReference type="InterPro" id="IPR023187">
    <property type="entry name" value="Tscrpt_reg_MarR-type_CS"/>
</dbReference>
<evidence type="ECO:0000256" key="3">
    <source>
        <dbReference type="ARBA" id="ARBA00023163"/>
    </source>
</evidence>
<dbReference type="Proteomes" id="UP000679992">
    <property type="component" value="Unassembled WGS sequence"/>
</dbReference>
<dbReference type="Pfam" id="PF01047">
    <property type="entry name" value="MarR"/>
    <property type="match status" value="1"/>
</dbReference>
<gene>
    <name evidence="5" type="ORF">J42TS3_33730</name>
</gene>
<keyword evidence="6" id="KW-1185">Reference proteome</keyword>
<dbReference type="PRINTS" id="PR00598">
    <property type="entry name" value="HTHMARR"/>
</dbReference>
<dbReference type="PANTHER" id="PTHR33164">
    <property type="entry name" value="TRANSCRIPTIONAL REGULATOR, MARR FAMILY"/>
    <property type="match status" value="1"/>
</dbReference>
<name>A0ABQ4MEF6_9BACL</name>
<evidence type="ECO:0000313" key="5">
    <source>
        <dbReference type="EMBL" id="GIP54338.1"/>
    </source>
</evidence>
<comment type="caution">
    <text evidence="5">The sequence shown here is derived from an EMBL/GenBank/DDBJ whole genome shotgun (WGS) entry which is preliminary data.</text>
</comment>
<proteinExistence type="predicted"/>
<accession>A0ABQ4MEF6</accession>
<protein>
    <recommendedName>
        <fullName evidence="4">HTH marR-type domain-containing protein</fullName>
    </recommendedName>
</protein>
<dbReference type="SUPFAM" id="SSF46785">
    <property type="entry name" value="Winged helix' DNA-binding domain"/>
    <property type="match status" value="1"/>
</dbReference>
<dbReference type="InterPro" id="IPR000835">
    <property type="entry name" value="HTH_MarR-typ"/>
</dbReference>
<dbReference type="PROSITE" id="PS01117">
    <property type="entry name" value="HTH_MARR_1"/>
    <property type="match status" value="1"/>
</dbReference>
<dbReference type="InterPro" id="IPR036388">
    <property type="entry name" value="WH-like_DNA-bd_sf"/>
</dbReference>
<dbReference type="PANTHER" id="PTHR33164:SF89">
    <property type="entry name" value="MARR FAMILY REGULATORY PROTEIN"/>
    <property type="match status" value="1"/>
</dbReference>
<dbReference type="PROSITE" id="PS50995">
    <property type="entry name" value="HTH_MARR_2"/>
    <property type="match status" value="1"/>
</dbReference>
<dbReference type="EMBL" id="BOSL01000011">
    <property type="protein sequence ID" value="GIP54338.1"/>
    <property type="molecule type" value="Genomic_DNA"/>
</dbReference>